<reference evidence="2" key="2">
    <citation type="journal article" date="2016" name="Sci. Rep.">
        <title>Dictyocaulus viviparus genome, variome and transcriptome elucidate lungworm biology and support future intervention.</title>
        <authorList>
            <person name="McNulty S.N."/>
            <person name="Strube C."/>
            <person name="Rosa B.A."/>
            <person name="Martin J.C."/>
            <person name="Tyagi R."/>
            <person name="Choi Y.J."/>
            <person name="Wang Q."/>
            <person name="Hallsworth Pepin K."/>
            <person name="Zhang X."/>
            <person name="Ozersky P."/>
            <person name="Wilson R.K."/>
            <person name="Sternberg P.W."/>
            <person name="Gasser R.B."/>
            <person name="Mitreva M."/>
        </authorList>
    </citation>
    <scope>NUCLEOTIDE SEQUENCE [LARGE SCALE GENOMIC DNA]</scope>
    <source>
        <strain evidence="2">HannoverDv2000</strain>
    </source>
</reference>
<evidence type="ECO:0000313" key="2">
    <source>
        <dbReference type="Proteomes" id="UP000053766"/>
    </source>
</evidence>
<organism evidence="1 2">
    <name type="scientific">Dictyocaulus viviparus</name>
    <name type="common">Bovine lungworm</name>
    <dbReference type="NCBI Taxonomy" id="29172"/>
    <lineage>
        <taxon>Eukaryota</taxon>
        <taxon>Metazoa</taxon>
        <taxon>Ecdysozoa</taxon>
        <taxon>Nematoda</taxon>
        <taxon>Chromadorea</taxon>
        <taxon>Rhabditida</taxon>
        <taxon>Rhabditina</taxon>
        <taxon>Rhabditomorpha</taxon>
        <taxon>Strongyloidea</taxon>
        <taxon>Metastrongylidae</taxon>
        <taxon>Dictyocaulus</taxon>
    </lineage>
</organism>
<dbReference type="Proteomes" id="UP000053766">
    <property type="component" value="Unassembled WGS sequence"/>
</dbReference>
<reference evidence="1 2" key="1">
    <citation type="submission" date="2013-11" db="EMBL/GenBank/DDBJ databases">
        <title>Draft genome of the bovine lungworm Dictyocaulus viviparus.</title>
        <authorList>
            <person name="Mitreva M."/>
        </authorList>
    </citation>
    <scope>NUCLEOTIDE SEQUENCE [LARGE SCALE GENOMIC DNA]</scope>
    <source>
        <strain evidence="1 2">HannoverDv2000</strain>
    </source>
</reference>
<dbReference type="AlphaFoldDB" id="A0A0D8XU26"/>
<gene>
    <name evidence="1" type="ORF">DICVIV_08070</name>
</gene>
<name>A0A0D8XU26_DICVI</name>
<dbReference type="EMBL" id="KN716381">
    <property type="protein sequence ID" value="KJH45876.1"/>
    <property type="molecule type" value="Genomic_DNA"/>
</dbReference>
<proteinExistence type="predicted"/>
<accession>A0A0D8XU26</accession>
<keyword evidence="2" id="KW-1185">Reference proteome</keyword>
<protein>
    <submittedName>
        <fullName evidence="1">Uncharacterized protein</fullName>
    </submittedName>
</protein>
<evidence type="ECO:0000313" key="1">
    <source>
        <dbReference type="EMBL" id="KJH45876.1"/>
    </source>
</evidence>
<sequence>MLFLERLQKFYIDHRKRMVKRWTNWRIAGTDRQYLTMITIHFSRIVAAAYARRRFPHMWQEANVAVQCLPFLVHRKKENTSIRSVSLTISVE</sequence>